<keyword evidence="7" id="KW-1185">Reference proteome</keyword>
<evidence type="ECO:0000313" key="6">
    <source>
        <dbReference type="EMBL" id="GGD92121.1"/>
    </source>
</evidence>
<dbReference type="Pfam" id="PF00149">
    <property type="entry name" value="Metallophos"/>
    <property type="match status" value="1"/>
</dbReference>
<dbReference type="GO" id="GO:0009166">
    <property type="term" value="P:nucleotide catabolic process"/>
    <property type="evidence" value="ECO:0007669"/>
    <property type="project" value="InterPro"/>
</dbReference>
<dbReference type="InterPro" id="IPR004843">
    <property type="entry name" value="Calcineurin-like_PHP"/>
</dbReference>
<gene>
    <name evidence="6" type="ORF">GCM10011312_14900</name>
</gene>
<dbReference type="PROSITE" id="PS00786">
    <property type="entry name" value="5_NUCLEOTIDASE_2"/>
    <property type="match status" value="1"/>
</dbReference>
<dbReference type="GO" id="GO:0008768">
    <property type="term" value="F:UDP-sugar diphosphatase activity"/>
    <property type="evidence" value="ECO:0007669"/>
    <property type="project" value="TreeGrafter"/>
</dbReference>
<reference evidence="6" key="1">
    <citation type="journal article" date="2014" name="Int. J. Syst. Evol. Microbiol.">
        <title>Complete genome sequence of Corynebacterium casei LMG S-19264T (=DSM 44701T), isolated from a smear-ripened cheese.</title>
        <authorList>
            <consortium name="US DOE Joint Genome Institute (JGI-PGF)"/>
            <person name="Walter F."/>
            <person name="Albersmeier A."/>
            <person name="Kalinowski J."/>
            <person name="Ruckert C."/>
        </authorList>
    </citation>
    <scope>NUCLEOTIDE SEQUENCE</scope>
    <source>
        <strain evidence="6">CGMCC 1.12924</strain>
    </source>
</reference>
<dbReference type="EMBL" id="BMGK01000005">
    <property type="protein sequence ID" value="GGD92121.1"/>
    <property type="molecule type" value="Genomic_DNA"/>
</dbReference>
<proteinExistence type="inferred from homology"/>
<name>A0A8J2YAN5_9FLAO</name>
<dbReference type="Pfam" id="PF02872">
    <property type="entry name" value="5_nucleotid_C"/>
    <property type="match status" value="1"/>
</dbReference>
<evidence type="ECO:0000256" key="3">
    <source>
        <dbReference type="RuleBase" id="RU362119"/>
    </source>
</evidence>
<dbReference type="GO" id="GO:0000166">
    <property type="term" value="F:nucleotide binding"/>
    <property type="evidence" value="ECO:0007669"/>
    <property type="project" value="UniProtKB-KW"/>
</dbReference>
<dbReference type="GO" id="GO:0046872">
    <property type="term" value="F:metal ion binding"/>
    <property type="evidence" value="ECO:0007669"/>
    <property type="project" value="InterPro"/>
</dbReference>
<dbReference type="PRINTS" id="PR01607">
    <property type="entry name" value="APYRASEFAMLY"/>
</dbReference>
<feature type="domain" description="5'-Nucleotidase C-terminal" evidence="5">
    <location>
        <begin position="337"/>
        <end position="473"/>
    </location>
</feature>
<dbReference type="SUPFAM" id="SSF55816">
    <property type="entry name" value="5'-nucleotidase (syn. UDP-sugar hydrolase), C-terminal domain"/>
    <property type="match status" value="1"/>
</dbReference>
<keyword evidence="3" id="KW-0547">Nucleotide-binding</keyword>
<keyword evidence="2" id="KW-0732">Signal</keyword>
<dbReference type="RefSeq" id="WP_188441131.1">
    <property type="nucleotide sequence ID" value="NZ_BMGK01000005.1"/>
</dbReference>
<sequence>MKKYLLLFAVIALLFNSCKPKEAVTQSKTDDGIITFKFIQLNDVYEIAPLSGGLYGGMARVAHIVDSIKLQQPNSFLVLAGDFLSPSLIGTMRHEGERIMGKQMIDVMNAMQFDLVTVGNHEFDLKENEFQQRLNESNFQWIASNAKHALEQDTVPFSIRRNGRTESIQETYSLLISDEDGTEAILGFFGVTLDSNPQPYVAYEDYISATQRVLPQLKENTDIIIGLTHLSLSQDKKLANTFSEISLIMGGHEHHSMLLDAGNAKIAKADANAKTIYIHTLTYDKNQKRLVIDSKLVPVDNKVPSQHLVDEIVQDWNVILENEIKKVVDDPYKQIYVAKVPLDGTDSASRGIQTNLGAIIAESMAASYEYEVDGALVNGGSIRVDDVLENEVTAVDIFRVLPFGGSVLKVKLEGSLLNEVLNYGKSARGTGAYLQRFNFSQNENGDWLIGGKEIDIQKNYTIAFSDFLLRGLDIPFLTPENERVLEVYSPEESEKAADIRKAVILFLSQLK</sequence>
<dbReference type="Gene3D" id="3.60.21.10">
    <property type="match status" value="1"/>
</dbReference>
<dbReference type="Proteomes" id="UP000652231">
    <property type="component" value="Unassembled WGS sequence"/>
</dbReference>
<reference evidence="6" key="2">
    <citation type="submission" date="2020-09" db="EMBL/GenBank/DDBJ databases">
        <authorList>
            <person name="Sun Q."/>
            <person name="Zhou Y."/>
        </authorList>
    </citation>
    <scope>NUCLEOTIDE SEQUENCE</scope>
    <source>
        <strain evidence="6">CGMCC 1.12924</strain>
    </source>
</reference>
<protein>
    <submittedName>
        <fullName evidence="6">Multifunctional 2',3'-cyclic-nucleotide 2'-phosphodiesterase/5'-nucleotidase/3'-nucleotidase</fullName>
    </submittedName>
</protein>
<evidence type="ECO:0000259" key="4">
    <source>
        <dbReference type="Pfam" id="PF00149"/>
    </source>
</evidence>
<dbReference type="InterPro" id="IPR006179">
    <property type="entry name" value="5_nucleotidase/apyrase"/>
</dbReference>
<comment type="similarity">
    <text evidence="1 3">Belongs to the 5'-nucleotidase family.</text>
</comment>
<evidence type="ECO:0000313" key="7">
    <source>
        <dbReference type="Proteomes" id="UP000652231"/>
    </source>
</evidence>
<dbReference type="PANTHER" id="PTHR11575:SF24">
    <property type="entry name" value="5'-NUCLEOTIDASE"/>
    <property type="match status" value="1"/>
</dbReference>
<evidence type="ECO:0000256" key="2">
    <source>
        <dbReference type="ARBA" id="ARBA00022729"/>
    </source>
</evidence>
<keyword evidence="3" id="KW-0378">Hydrolase</keyword>
<accession>A0A8J2YAN5</accession>
<dbReference type="PANTHER" id="PTHR11575">
    <property type="entry name" value="5'-NUCLEOTIDASE-RELATED"/>
    <property type="match status" value="1"/>
</dbReference>
<dbReference type="Gene3D" id="3.90.780.10">
    <property type="entry name" value="5'-Nucleotidase, C-terminal domain"/>
    <property type="match status" value="1"/>
</dbReference>
<feature type="domain" description="Calcineurin-like phosphoesterase" evidence="4">
    <location>
        <begin position="37"/>
        <end position="255"/>
    </location>
</feature>
<dbReference type="GO" id="GO:0030288">
    <property type="term" value="C:outer membrane-bounded periplasmic space"/>
    <property type="evidence" value="ECO:0007669"/>
    <property type="project" value="TreeGrafter"/>
</dbReference>
<organism evidence="6 7">
    <name type="scientific">Planktosalinus lacus</name>
    <dbReference type="NCBI Taxonomy" id="1526573"/>
    <lineage>
        <taxon>Bacteria</taxon>
        <taxon>Pseudomonadati</taxon>
        <taxon>Bacteroidota</taxon>
        <taxon>Flavobacteriia</taxon>
        <taxon>Flavobacteriales</taxon>
        <taxon>Flavobacteriaceae</taxon>
        <taxon>Planktosalinus</taxon>
    </lineage>
</organism>
<dbReference type="AlphaFoldDB" id="A0A8J2YAN5"/>
<dbReference type="InterPro" id="IPR036907">
    <property type="entry name" value="5'-Nucleotdase_C_sf"/>
</dbReference>
<comment type="caution">
    <text evidence="6">The sequence shown here is derived from an EMBL/GenBank/DDBJ whole genome shotgun (WGS) entry which is preliminary data.</text>
</comment>
<dbReference type="InterPro" id="IPR006146">
    <property type="entry name" value="5'-Nucleotdase_CS"/>
</dbReference>
<dbReference type="SUPFAM" id="SSF56300">
    <property type="entry name" value="Metallo-dependent phosphatases"/>
    <property type="match status" value="1"/>
</dbReference>
<evidence type="ECO:0000256" key="1">
    <source>
        <dbReference type="ARBA" id="ARBA00006654"/>
    </source>
</evidence>
<dbReference type="GO" id="GO:0008253">
    <property type="term" value="F:5'-nucleotidase activity"/>
    <property type="evidence" value="ECO:0007669"/>
    <property type="project" value="TreeGrafter"/>
</dbReference>
<dbReference type="InterPro" id="IPR008334">
    <property type="entry name" value="5'-Nucleotdase_C"/>
</dbReference>
<dbReference type="InterPro" id="IPR029052">
    <property type="entry name" value="Metallo-depent_PP-like"/>
</dbReference>
<evidence type="ECO:0000259" key="5">
    <source>
        <dbReference type="Pfam" id="PF02872"/>
    </source>
</evidence>